<evidence type="ECO:0000259" key="1">
    <source>
        <dbReference type="PROSITE" id="PS51189"/>
    </source>
</evidence>
<dbReference type="Proteomes" id="UP000008983">
    <property type="component" value="Unassembled WGS sequence"/>
</dbReference>
<evidence type="ECO:0000313" key="2">
    <source>
        <dbReference type="EMBL" id="EGR27864.1"/>
    </source>
</evidence>
<proteinExistence type="predicted"/>
<feature type="non-terminal residue" evidence="2">
    <location>
        <position position="1139"/>
    </location>
</feature>
<dbReference type="PROSITE" id="PS51189">
    <property type="entry name" value="FAT"/>
    <property type="match status" value="1"/>
</dbReference>
<reference evidence="2 3" key="1">
    <citation type="submission" date="2011-07" db="EMBL/GenBank/DDBJ databases">
        <authorList>
            <person name="Coyne R."/>
            <person name="Brami D."/>
            <person name="Johnson J."/>
            <person name="Hostetler J."/>
            <person name="Hannick L."/>
            <person name="Clark T."/>
            <person name="Cassidy-Hanley D."/>
            <person name="Inman J."/>
        </authorList>
    </citation>
    <scope>NUCLEOTIDE SEQUENCE [LARGE SCALE GENOMIC DNA]</scope>
    <source>
        <strain evidence="2 3">G5</strain>
    </source>
</reference>
<feature type="domain" description="FAT" evidence="1">
    <location>
        <begin position="79"/>
        <end position="671"/>
    </location>
</feature>
<dbReference type="EC" id="2.7.11.1" evidence="2"/>
<dbReference type="GO" id="GO:0004674">
    <property type="term" value="F:protein serine/threonine kinase activity"/>
    <property type="evidence" value="ECO:0007669"/>
    <property type="project" value="UniProtKB-EC"/>
</dbReference>
<keyword evidence="2" id="KW-0808">Transferase</keyword>
<dbReference type="RefSeq" id="XP_004027209.1">
    <property type="nucleotide sequence ID" value="XM_004027160.1"/>
</dbReference>
<name>G0R3V7_ICHMU</name>
<organism evidence="2 3">
    <name type="scientific">Ichthyophthirius multifiliis</name>
    <name type="common">White spot disease agent</name>
    <name type="synonym">Ich</name>
    <dbReference type="NCBI Taxonomy" id="5932"/>
    <lineage>
        <taxon>Eukaryota</taxon>
        <taxon>Sar</taxon>
        <taxon>Alveolata</taxon>
        <taxon>Ciliophora</taxon>
        <taxon>Intramacronucleata</taxon>
        <taxon>Oligohymenophorea</taxon>
        <taxon>Hymenostomatida</taxon>
        <taxon>Ophryoglenina</taxon>
        <taxon>Ichthyophthirius</taxon>
    </lineage>
</organism>
<dbReference type="eggNOG" id="KOG0889">
    <property type="taxonomic scope" value="Eukaryota"/>
</dbReference>
<sequence>MQLFENTLLKQNPFPNYNTQSKYVYLAEALCELLLEELDSNIGYIMHPEKVYLMYKSNLKWGQGQIYLERMHFQRDKYILNQKHYNLKNFETSGALDCISTIFEEMNETDYSNGLKSYLASSFELRRAIAILQQREWVEAQIFMKENAEVILTDTSHKLNKENLVYFDLVGDYSQVIDLAIFKSLFIECQKNLNKWDELSEYAEKTNNLQFNFECLFNTFNMVGLKKQLQTIGQNQINYENALKYHSHALVEFQRTTTDDTPNQKCEIINSISIAFFHILKEWTKLPKNVQNAHTKHLVQLQALVELEEGQRVRDNREQQNNLGLIIENQAKNAQSTINQWRERMPHKFENLTTWKCITDQRNVILTSIFSRLKTRTEQFLKQLQKNNARRTNQNPEGQTSINSTNTIENYIEQLLQYPDKIEKILAPYTDTKWNTLVFIKTQQIFGYNTIEKMPNMDERLHPEEIYLRAKLIASTFKYSESINNIKSSIELIEKQASSNQQEDFKIHKADLYRKRALLQWQNNKYVESTEDMQHSLQICENYYKTWKSWLDICFYNYLKRQNQEYWIRNVFQLIPNALKYKPYKNQMLFTYILFILTLDKQPFIDNIKLILQEIPKPQILLWIPSILSQLYNNNKTEDQELNQIFYKILEEISLKYPQCIFYYLRAFIDNKSENNNNNLNNQEGIYYVQKLYLNLKNSSHNSDLIKKMEIFSKVTTQLFLQNFEFENALRELNIILEDFQSPKDENQIWQLINKVSSFLKQYSQLYDNNINKFTFLTQKSSLYSLLSQIRTQIYAPLLKQYQETYQINPNLQKTGQSFTTEQLLLLSLNVQEIELPGQYIIQPNQIIFRDYQPLNHVTISSINKGIRVQFKSRGISRQLILNCSNNKQYIYEIQHGGVHSKKKGGDNFQNNQLRIQSIEQVQSIMNIIFNLNKETFIRHLQIKAPKKFCLAVFSDKNYFSQYLGHLQIMLVPVLSKTVISMQDICDEKTPSLNFQQYQDTFNTHLELLDINNDKNVNQKMKQLIPDTVLSDYLLQKTGDFMDYICLRKEITYNLSTAMFYNYFLGKSLSLSNIFICQQSGKAYINYENIEINEQSQIVIKNHHSIRLSRCISQFIGDLGIQGILAPAFISMAKALTRQ</sequence>
<protein>
    <submittedName>
        <fullName evidence="2">Transformation transcription domain-associated protein</fullName>
        <ecNumber evidence="2">2.7.11.1</ecNumber>
    </submittedName>
</protein>
<dbReference type="STRING" id="857967.G0R3V7"/>
<dbReference type="EMBL" id="GL984313">
    <property type="protein sequence ID" value="EGR27864.1"/>
    <property type="molecule type" value="Genomic_DNA"/>
</dbReference>
<accession>G0R3V7</accession>
<evidence type="ECO:0000313" key="3">
    <source>
        <dbReference type="Proteomes" id="UP000008983"/>
    </source>
</evidence>
<dbReference type="InterPro" id="IPR014009">
    <property type="entry name" value="PIK_FAT"/>
</dbReference>
<dbReference type="OrthoDB" id="5570127at2759"/>
<dbReference type="InParanoid" id="G0R3V7"/>
<dbReference type="AlphaFoldDB" id="G0R3V7"/>
<keyword evidence="3" id="KW-1185">Reference proteome</keyword>
<dbReference type="GeneID" id="14903938"/>
<dbReference type="OMA" id="ASELEYC"/>
<gene>
    <name evidence="2" type="ORF">IMG5_187690</name>
</gene>